<dbReference type="InterPro" id="IPR029069">
    <property type="entry name" value="HotDog_dom_sf"/>
</dbReference>
<sequence>MGEDGHPRRTDSGLLPNVELPRRMWAGSRIKFLADIPLDVSITRKSTLIAATPKTGRSGKMLFATVRHEITAEGSETGIVEEQDIVYREAASLNTPFARATAHPDDVDPVARAVTPDPLLLFRYSALTFNGHRIHYDRDYARNAEGYPALVVHGPLIATLMLDHLLRELTSPIQSYSFRAVAPSFDGETIQLGLRRDGNDVQLRAIGPEGLLMTGMAKLAPGS</sequence>
<dbReference type="OrthoDB" id="7183822at2"/>
<dbReference type="AlphaFoldDB" id="A0A1L3ZUM6"/>
<dbReference type="PANTHER" id="PTHR28152:SF1">
    <property type="entry name" value="HYDROXYACYL-THIOESTER DEHYDRATASE TYPE 2, MITOCHONDRIAL"/>
    <property type="match status" value="1"/>
</dbReference>
<protein>
    <recommendedName>
        <fullName evidence="3">Acyl-CoA dehydrogenase</fullName>
    </recommendedName>
</protein>
<dbReference type="KEGG" id="sphj:BSL82_08405"/>
<dbReference type="EMBL" id="CP018221">
    <property type="protein sequence ID" value="API59328.1"/>
    <property type="molecule type" value="Genomic_DNA"/>
</dbReference>
<dbReference type="Proteomes" id="UP000182063">
    <property type="component" value="Chromosome"/>
</dbReference>
<dbReference type="Gene3D" id="3.10.129.10">
    <property type="entry name" value="Hotdog Thioesterase"/>
    <property type="match status" value="1"/>
</dbReference>
<evidence type="ECO:0000313" key="1">
    <source>
        <dbReference type="EMBL" id="API59328.1"/>
    </source>
</evidence>
<dbReference type="PANTHER" id="PTHR28152">
    <property type="entry name" value="HYDROXYACYL-THIOESTER DEHYDRATASE TYPE 2, MITOCHONDRIAL"/>
    <property type="match status" value="1"/>
</dbReference>
<dbReference type="GO" id="GO:0019171">
    <property type="term" value="F:(3R)-hydroxyacyl-[acyl-carrier-protein] dehydratase activity"/>
    <property type="evidence" value="ECO:0007669"/>
    <property type="project" value="TreeGrafter"/>
</dbReference>
<accession>A0A1L3ZUM6</accession>
<dbReference type="InterPro" id="IPR052741">
    <property type="entry name" value="Mitochondrial_HTD2"/>
</dbReference>
<name>A0A1L3ZUM6_9SPHN</name>
<reference evidence="2" key="1">
    <citation type="submission" date="2016-11" db="EMBL/GenBank/DDBJ databases">
        <title>Complete Genome Sequence of alachlor-degrading Sphingomonas sp. strain JJ-A5.</title>
        <authorList>
            <person name="Lee H."/>
            <person name="Ka J.-O."/>
        </authorList>
    </citation>
    <scope>NUCLEOTIDE SEQUENCE [LARGE SCALE GENOMIC DNA]</scope>
    <source>
        <strain evidence="2">JJ-A5</strain>
    </source>
</reference>
<keyword evidence="2" id="KW-1185">Reference proteome</keyword>
<proteinExistence type="predicted"/>
<dbReference type="STRING" id="1921510.BSL82_08405"/>
<dbReference type="SUPFAM" id="SSF54637">
    <property type="entry name" value="Thioesterase/thiol ester dehydrase-isomerase"/>
    <property type="match status" value="1"/>
</dbReference>
<evidence type="ECO:0008006" key="3">
    <source>
        <dbReference type="Google" id="ProtNLM"/>
    </source>
</evidence>
<gene>
    <name evidence="1" type="ORF">BSL82_08405</name>
</gene>
<evidence type="ECO:0000313" key="2">
    <source>
        <dbReference type="Proteomes" id="UP000182063"/>
    </source>
</evidence>
<organism evidence="1 2">
    <name type="scientific">Tardibacter chloracetimidivorans</name>
    <dbReference type="NCBI Taxonomy" id="1921510"/>
    <lineage>
        <taxon>Bacteria</taxon>
        <taxon>Pseudomonadati</taxon>
        <taxon>Pseudomonadota</taxon>
        <taxon>Alphaproteobacteria</taxon>
        <taxon>Sphingomonadales</taxon>
        <taxon>Sphingomonadaceae</taxon>
        <taxon>Tardibacter</taxon>
    </lineage>
</organism>